<dbReference type="AlphaFoldDB" id="A0A1C6S657"/>
<dbReference type="GO" id="GO:0000976">
    <property type="term" value="F:transcription cis-regulatory region binding"/>
    <property type="evidence" value="ECO:0007669"/>
    <property type="project" value="TreeGrafter"/>
</dbReference>
<dbReference type="PRINTS" id="PR00455">
    <property type="entry name" value="HTHTETR"/>
</dbReference>
<dbReference type="Pfam" id="PF00440">
    <property type="entry name" value="TetR_N"/>
    <property type="match status" value="1"/>
</dbReference>
<name>A0A1C6S657_9ACTN</name>
<accession>A0A1C6S657</accession>
<keyword evidence="3 5" id="KW-0238">DNA-binding</keyword>
<dbReference type="PANTHER" id="PTHR30055:SF234">
    <property type="entry name" value="HTH-TYPE TRANSCRIPTIONAL REGULATOR BETI"/>
    <property type="match status" value="1"/>
</dbReference>
<feature type="DNA-binding region" description="H-T-H motif" evidence="5">
    <location>
        <begin position="34"/>
        <end position="53"/>
    </location>
</feature>
<protein>
    <submittedName>
        <fullName evidence="7">DNA-binding transcriptional regulator, AcrR family</fullName>
    </submittedName>
</protein>
<proteinExistence type="predicted"/>
<evidence type="ECO:0000256" key="4">
    <source>
        <dbReference type="ARBA" id="ARBA00023163"/>
    </source>
</evidence>
<dbReference type="SUPFAM" id="SSF48498">
    <property type="entry name" value="Tetracyclin repressor-like, C-terminal domain"/>
    <property type="match status" value="1"/>
</dbReference>
<dbReference type="EMBL" id="FMHW01000002">
    <property type="protein sequence ID" value="SCL24947.1"/>
    <property type="molecule type" value="Genomic_DNA"/>
</dbReference>
<keyword evidence="8" id="KW-1185">Reference proteome</keyword>
<reference evidence="8" key="1">
    <citation type="submission" date="2016-06" db="EMBL/GenBank/DDBJ databases">
        <authorList>
            <person name="Varghese N."/>
            <person name="Submissions Spin"/>
        </authorList>
    </citation>
    <scope>NUCLEOTIDE SEQUENCE [LARGE SCALE GENOMIC DNA]</scope>
    <source>
        <strain evidence="8">DSM 43817</strain>
    </source>
</reference>
<dbReference type="InterPro" id="IPR036271">
    <property type="entry name" value="Tet_transcr_reg_TetR-rel_C_sf"/>
</dbReference>
<feature type="domain" description="HTH tetR-type" evidence="6">
    <location>
        <begin position="11"/>
        <end position="71"/>
    </location>
</feature>
<sequence>MERLTRAEQQQRTRRRLLDAAESLIADRGIHATSLEDIATAAQLTKGAIYANFAGKKALMEALLERRLSEDHVANAGHDGAGTEDTTSLARWLRYLGLSFEANTTTPEVRRFVLTFTEFWLHSMRQPESREIMARWMRSVRTANAAQIEKLTDGDPPLPAEDLAAMMLALDIGVLFQNFIDPEGVSADVYTQALDLLIASRPQE</sequence>
<dbReference type="InterPro" id="IPR050109">
    <property type="entry name" value="HTH-type_TetR-like_transc_reg"/>
</dbReference>
<dbReference type="InterPro" id="IPR009057">
    <property type="entry name" value="Homeodomain-like_sf"/>
</dbReference>
<keyword evidence="4" id="KW-0804">Transcription</keyword>
<organism evidence="7 8">
    <name type="scientific">Micromonospora pallida</name>
    <dbReference type="NCBI Taxonomy" id="145854"/>
    <lineage>
        <taxon>Bacteria</taxon>
        <taxon>Bacillati</taxon>
        <taxon>Actinomycetota</taxon>
        <taxon>Actinomycetes</taxon>
        <taxon>Micromonosporales</taxon>
        <taxon>Micromonosporaceae</taxon>
        <taxon>Micromonospora</taxon>
    </lineage>
</organism>
<evidence type="ECO:0000259" key="6">
    <source>
        <dbReference type="PROSITE" id="PS50977"/>
    </source>
</evidence>
<evidence type="ECO:0000256" key="3">
    <source>
        <dbReference type="ARBA" id="ARBA00023125"/>
    </source>
</evidence>
<dbReference type="OrthoDB" id="3813186at2"/>
<evidence type="ECO:0000256" key="2">
    <source>
        <dbReference type="ARBA" id="ARBA00023015"/>
    </source>
</evidence>
<evidence type="ECO:0000313" key="8">
    <source>
        <dbReference type="Proteomes" id="UP000198959"/>
    </source>
</evidence>
<dbReference type="PANTHER" id="PTHR30055">
    <property type="entry name" value="HTH-TYPE TRANSCRIPTIONAL REGULATOR RUTR"/>
    <property type="match status" value="1"/>
</dbReference>
<dbReference type="GO" id="GO:0003700">
    <property type="term" value="F:DNA-binding transcription factor activity"/>
    <property type="evidence" value="ECO:0007669"/>
    <property type="project" value="TreeGrafter"/>
</dbReference>
<keyword evidence="1" id="KW-0678">Repressor</keyword>
<dbReference type="Proteomes" id="UP000198959">
    <property type="component" value="Unassembled WGS sequence"/>
</dbReference>
<evidence type="ECO:0000256" key="5">
    <source>
        <dbReference type="PROSITE-ProRule" id="PRU00335"/>
    </source>
</evidence>
<dbReference type="PROSITE" id="PS50977">
    <property type="entry name" value="HTH_TETR_2"/>
    <property type="match status" value="1"/>
</dbReference>
<gene>
    <name evidence="7" type="ORF">GA0074692_1868</name>
</gene>
<keyword evidence="2" id="KW-0805">Transcription regulation</keyword>
<dbReference type="Pfam" id="PF13977">
    <property type="entry name" value="TetR_C_6"/>
    <property type="match status" value="1"/>
</dbReference>
<dbReference type="SUPFAM" id="SSF46689">
    <property type="entry name" value="Homeodomain-like"/>
    <property type="match status" value="1"/>
</dbReference>
<dbReference type="InterPro" id="IPR001647">
    <property type="entry name" value="HTH_TetR"/>
</dbReference>
<dbReference type="Gene3D" id="1.10.357.10">
    <property type="entry name" value="Tetracycline Repressor, domain 2"/>
    <property type="match status" value="1"/>
</dbReference>
<evidence type="ECO:0000256" key="1">
    <source>
        <dbReference type="ARBA" id="ARBA00022491"/>
    </source>
</evidence>
<dbReference type="InterPro" id="IPR039538">
    <property type="entry name" value="BetI_C"/>
</dbReference>
<dbReference type="RefSeq" id="WP_091641788.1">
    <property type="nucleotide sequence ID" value="NZ_FMHW01000002.1"/>
</dbReference>
<evidence type="ECO:0000313" key="7">
    <source>
        <dbReference type="EMBL" id="SCL24947.1"/>
    </source>
</evidence>